<proteinExistence type="predicted"/>
<reference evidence="4" key="1">
    <citation type="submission" date="2019-07" db="EMBL/GenBank/DDBJ databases">
        <authorList>
            <person name="Wongkuna S."/>
            <person name="Scaria J."/>
        </authorList>
    </citation>
    <scope>NUCLEOTIDE SEQUENCE [LARGE SCALE GENOMIC DNA]</scope>
    <source>
        <strain evidence="4">SW178</strain>
    </source>
</reference>
<evidence type="ECO:0000313" key="4">
    <source>
        <dbReference type="EMBL" id="KAA8501552.1"/>
    </source>
</evidence>
<evidence type="ECO:0000256" key="1">
    <source>
        <dbReference type="SAM" id="MobiDB-lite"/>
    </source>
</evidence>
<name>A0A5M9I2N8_9FIRM</name>
<evidence type="ECO:0000259" key="3">
    <source>
        <dbReference type="Pfam" id="PF19481"/>
    </source>
</evidence>
<dbReference type="InterPro" id="IPR036390">
    <property type="entry name" value="WH_DNA-bd_sf"/>
</dbReference>
<evidence type="ECO:0000313" key="5">
    <source>
        <dbReference type="Proteomes" id="UP000322025"/>
    </source>
</evidence>
<dbReference type="Pfam" id="PF06970">
    <property type="entry name" value="RepA_N"/>
    <property type="match status" value="1"/>
</dbReference>
<dbReference type="OrthoDB" id="9803733at2"/>
<dbReference type="Proteomes" id="UP000322025">
    <property type="component" value="Unassembled WGS sequence"/>
</dbReference>
<gene>
    <name evidence="4" type="ORF">FNY66_08100</name>
</gene>
<feature type="domain" description="DUF6017" evidence="3">
    <location>
        <begin position="163"/>
        <end position="301"/>
    </location>
</feature>
<feature type="region of interest" description="Disordered" evidence="1">
    <location>
        <begin position="137"/>
        <end position="177"/>
    </location>
</feature>
<dbReference type="SUPFAM" id="SSF46785">
    <property type="entry name" value="Winged helix' DNA-binding domain"/>
    <property type="match status" value="1"/>
</dbReference>
<dbReference type="EMBL" id="VMSO01000008">
    <property type="protein sequence ID" value="KAA8501552.1"/>
    <property type="molecule type" value="Genomic_DNA"/>
</dbReference>
<dbReference type="InterPro" id="IPR010724">
    <property type="entry name" value="RepA_N"/>
</dbReference>
<protein>
    <submittedName>
        <fullName evidence="4">Replication initiator protein A</fullName>
    </submittedName>
</protein>
<dbReference type="InterPro" id="IPR036388">
    <property type="entry name" value="WH-like_DNA-bd_sf"/>
</dbReference>
<feature type="compositionally biased region" description="Polar residues" evidence="1">
    <location>
        <begin position="140"/>
        <end position="161"/>
    </location>
</feature>
<accession>A0A5M9I2N8</accession>
<evidence type="ECO:0000259" key="2">
    <source>
        <dbReference type="Pfam" id="PF06970"/>
    </source>
</evidence>
<dbReference type="RefSeq" id="WP_150310799.1">
    <property type="nucleotide sequence ID" value="NZ_VMSO01000008.1"/>
</dbReference>
<dbReference type="InterPro" id="IPR046059">
    <property type="entry name" value="DUF6017"/>
</dbReference>
<organism evidence="4 5">
    <name type="scientific">Mediterraneibacter catenae</name>
    <dbReference type="NCBI Taxonomy" id="2594882"/>
    <lineage>
        <taxon>Bacteria</taxon>
        <taxon>Bacillati</taxon>
        <taxon>Bacillota</taxon>
        <taxon>Clostridia</taxon>
        <taxon>Lachnospirales</taxon>
        <taxon>Lachnospiraceae</taxon>
        <taxon>Mediterraneibacter</taxon>
    </lineage>
</organism>
<keyword evidence="5" id="KW-1185">Reference proteome</keyword>
<feature type="domain" description="Replication initiator A N-terminal" evidence="2">
    <location>
        <begin position="15"/>
        <end position="89"/>
    </location>
</feature>
<sequence>MDFDFYYGLQSQTFSFYRIPKLLFTDSRFSSLSAEAKTLYGILLDRMDLSMKNGWLDKQNRVYLFFTVQEIQESLGCGKNKAIQLMKELEKEGLIERKRQGMGKPSFVYVKNILSCPELEYKRFKNQTFGGLENKLQEVGKSNPNHTDYSQTDQSQNNQSYPADRHSEREDRETDDNVVDAIRKREDYCRYFREELGIDVLKAEYPSNADMLEELFELIVDTVCSSRAFIRIGKEQLPTEIVRSRMMKLNAEHIRYLISCLNENTTKIRDIRQYLLTALYNAPATISTYYNQLVQHDMAKGLI</sequence>
<feature type="compositionally biased region" description="Basic and acidic residues" evidence="1">
    <location>
        <begin position="163"/>
        <end position="172"/>
    </location>
</feature>
<comment type="caution">
    <text evidence="4">The sequence shown here is derived from an EMBL/GenBank/DDBJ whole genome shotgun (WGS) entry which is preliminary data.</text>
</comment>
<dbReference type="Pfam" id="PF19481">
    <property type="entry name" value="DUF6017"/>
    <property type="match status" value="1"/>
</dbReference>
<dbReference type="AlphaFoldDB" id="A0A5M9I2N8"/>
<dbReference type="Gene3D" id="1.10.10.10">
    <property type="entry name" value="Winged helix-like DNA-binding domain superfamily/Winged helix DNA-binding domain"/>
    <property type="match status" value="1"/>
</dbReference>